<keyword evidence="2" id="KW-0964">Secreted</keyword>
<keyword evidence="3" id="KW-0732">Signal</keyword>
<feature type="domain" description="C1q" evidence="4">
    <location>
        <begin position="265"/>
        <end position="406"/>
    </location>
</feature>
<dbReference type="HOGENOM" id="CLU_678348_0_0_1"/>
<dbReference type="PROSITE" id="PS50871">
    <property type="entry name" value="C1Q"/>
    <property type="match status" value="2"/>
</dbReference>
<accession>K1R8D7</accession>
<evidence type="ECO:0000259" key="4">
    <source>
        <dbReference type="PROSITE" id="PS50871"/>
    </source>
</evidence>
<protein>
    <submittedName>
        <fullName evidence="5">Complement C1q tumor necrosis factor-related protein 4</fullName>
    </submittedName>
</protein>
<gene>
    <name evidence="5" type="ORF">CGI_10007769</name>
</gene>
<dbReference type="InterPro" id="IPR001073">
    <property type="entry name" value="C1q_dom"/>
</dbReference>
<dbReference type="InterPro" id="IPR008983">
    <property type="entry name" value="Tumour_necrosis_fac-like_dom"/>
</dbReference>
<dbReference type="PANTHER" id="PTHR22923">
    <property type="entry name" value="CEREBELLIN-RELATED"/>
    <property type="match status" value="1"/>
</dbReference>
<dbReference type="AlphaFoldDB" id="K1R8D7"/>
<reference evidence="5" key="1">
    <citation type="journal article" date="2012" name="Nature">
        <title>The oyster genome reveals stress adaptation and complexity of shell formation.</title>
        <authorList>
            <person name="Zhang G."/>
            <person name="Fang X."/>
            <person name="Guo X."/>
            <person name="Li L."/>
            <person name="Luo R."/>
            <person name="Xu F."/>
            <person name="Yang P."/>
            <person name="Zhang L."/>
            <person name="Wang X."/>
            <person name="Qi H."/>
            <person name="Xiong Z."/>
            <person name="Que H."/>
            <person name="Xie Y."/>
            <person name="Holland P.W."/>
            <person name="Paps J."/>
            <person name="Zhu Y."/>
            <person name="Wu F."/>
            <person name="Chen Y."/>
            <person name="Wang J."/>
            <person name="Peng C."/>
            <person name="Meng J."/>
            <person name="Yang L."/>
            <person name="Liu J."/>
            <person name="Wen B."/>
            <person name="Zhang N."/>
            <person name="Huang Z."/>
            <person name="Zhu Q."/>
            <person name="Feng Y."/>
            <person name="Mount A."/>
            <person name="Hedgecock D."/>
            <person name="Xu Z."/>
            <person name="Liu Y."/>
            <person name="Domazet-Loso T."/>
            <person name="Du Y."/>
            <person name="Sun X."/>
            <person name="Zhang S."/>
            <person name="Liu B."/>
            <person name="Cheng P."/>
            <person name="Jiang X."/>
            <person name="Li J."/>
            <person name="Fan D."/>
            <person name="Wang W."/>
            <person name="Fu W."/>
            <person name="Wang T."/>
            <person name="Wang B."/>
            <person name="Zhang J."/>
            <person name="Peng Z."/>
            <person name="Li Y."/>
            <person name="Li N."/>
            <person name="Wang J."/>
            <person name="Chen M."/>
            <person name="He Y."/>
            <person name="Tan F."/>
            <person name="Song X."/>
            <person name="Zheng Q."/>
            <person name="Huang R."/>
            <person name="Yang H."/>
            <person name="Du X."/>
            <person name="Chen L."/>
            <person name="Yang M."/>
            <person name="Gaffney P.M."/>
            <person name="Wang S."/>
            <person name="Luo L."/>
            <person name="She Z."/>
            <person name="Ming Y."/>
            <person name="Huang W."/>
            <person name="Zhang S."/>
            <person name="Huang B."/>
            <person name="Zhang Y."/>
            <person name="Qu T."/>
            <person name="Ni P."/>
            <person name="Miao G."/>
            <person name="Wang J."/>
            <person name="Wang Q."/>
            <person name="Steinberg C.E."/>
            <person name="Wang H."/>
            <person name="Li N."/>
            <person name="Qian L."/>
            <person name="Zhang G."/>
            <person name="Li Y."/>
            <person name="Yang H."/>
            <person name="Liu X."/>
            <person name="Wang J."/>
            <person name="Yin Y."/>
            <person name="Wang J."/>
        </authorList>
    </citation>
    <scope>NUCLEOTIDE SEQUENCE [LARGE SCALE GENOMIC DNA]</scope>
    <source>
        <strain evidence="5">05x7-T-G4-1.051#20</strain>
    </source>
</reference>
<name>K1R8D7_MAGGI</name>
<dbReference type="InParanoid" id="K1R8D7"/>
<proteinExistence type="predicted"/>
<evidence type="ECO:0000256" key="3">
    <source>
        <dbReference type="ARBA" id="ARBA00022729"/>
    </source>
</evidence>
<dbReference type="PANTHER" id="PTHR22923:SF116">
    <property type="entry name" value="C1Q DOMAIN-CONTAINING PROTEIN"/>
    <property type="match status" value="1"/>
</dbReference>
<organism evidence="5">
    <name type="scientific">Magallana gigas</name>
    <name type="common">Pacific oyster</name>
    <name type="synonym">Crassostrea gigas</name>
    <dbReference type="NCBI Taxonomy" id="29159"/>
    <lineage>
        <taxon>Eukaryota</taxon>
        <taxon>Metazoa</taxon>
        <taxon>Spiralia</taxon>
        <taxon>Lophotrochozoa</taxon>
        <taxon>Mollusca</taxon>
        <taxon>Bivalvia</taxon>
        <taxon>Autobranchia</taxon>
        <taxon>Pteriomorphia</taxon>
        <taxon>Ostreida</taxon>
        <taxon>Ostreoidea</taxon>
        <taxon>Ostreidae</taxon>
        <taxon>Magallana</taxon>
    </lineage>
</organism>
<dbReference type="Gene3D" id="2.60.120.40">
    <property type="match status" value="2"/>
</dbReference>
<feature type="domain" description="C1q" evidence="4">
    <location>
        <begin position="124"/>
        <end position="263"/>
    </location>
</feature>
<evidence type="ECO:0000313" key="5">
    <source>
        <dbReference type="EMBL" id="EKC39914.1"/>
    </source>
</evidence>
<evidence type="ECO:0000256" key="2">
    <source>
        <dbReference type="ARBA" id="ARBA00022525"/>
    </source>
</evidence>
<dbReference type="Pfam" id="PF00386">
    <property type="entry name" value="C1q"/>
    <property type="match status" value="2"/>
</dbReference>
<dbReference type="PRINTS" id="PR00007">
    <property type="entry name" value="COMPLEMNTC1Q"/>
</dbReference>
<evidence type="ECO:0000256" key="1">
    <source>
        <dbReference type="ARBA" id="ARBA00004613"/>
    </source>
</evidence>
<dbReference type="SMART" id="SM00110">
    <property type="entry name" value="C1Q"/>
    <property type="match status" value="1"/>
</dbReference>
<comment type="subcellular location">
    <subcellularLocation>
        <location evidence="1">Secreted</location>
    </subcellularLocation>
</comment>
<dbReference type="InterPro" id="IPR050822">
    <property type="entry name" value="Cerebellin_Synaptic_Org"/>
</dbReference>
<dbReference type="GO" id="GO:0005576">
    <property type="term" value="C:extracellular region"/>
    <property type="evidence" value="ECO:0007669"/>
    <property type="project" value="UniProtKB-SubCell"/>
</dbReference>
<dbReference type="EMBL" id="JH818748">
    <property type="protein sequence ID" value="EKC39914.1"/>
    <property type="molecule type" value="Genomic_DNA"/>
</dbReference>
<dbReference type="SUPFAM" id="SSF49842">
    <property type="entry name" value="TNF-like"/>
    <property type="match status" value="2"/>
</dbReference>
<sequence>MTVVFCLILHLIISTVSGLDSDVWKKEIDKRLSLLEEFNVHLQEENANLRSLFSETQRENKILKRELNDIVERVSKCEEVILRQGEDTHRTEETSIEAMESNDDLQISSRENQPSLRIVPPDSYPVSAVAFYGYLSKSSARNLSPHHTIVYDTVVINRGNGYNQGDGIFIAPVTGVYAFHFSVCVVTGPEFPWASLEITHNGNILGSIFEESLAQGNGYHCSSTLVISEVQTGDHVFIRTHENTRGPIYSEPRGRTSFSGWLLSYPVSAVAFYGYLSHSSAPNLPPHHPIVYDTVVINRANGYNKGDGIFIAPVTGVYAFHFSVCVVNGPEVPWVSLELTLNGNSLGSTFEEGVVSGSGYHCSSTLIVSDVHIGDHVFVRTHETTRGHIYSSPTGRTSFSGWLLYR</sequence>